<evidence type="ECO:0000313" key="2">
    <source>
        <dbReference type="Proteomes" id="UP000594638"/>
    </source>
</evidence>
<reference evidence="1 2" key="1">
    <citation type="submission" date="2019-12" db="EMBL/GenBank/DDBJ databases">
        <authorList>
            <person name="Alioto T."/>
            <person name="Alioto T."/>
            <person name="Gomez Garrido J."/>
        </authorList>
    </citation>
    <scope>NUCLEOTIDE SEQUENCE [LARGE SCALE GENOMIC DNA]</scope>
</reference>
<name>A0A8S0S6Y6_OLEEU</name>
<evidence type="ECO:0000313" key="1">
    <source>
        <dbReference type="EMBL" id="CAA2987299.1"/>
    </source>
</evidence>
<protein>
    <submittedName>
        <fullName evidence="1">Uncharacterized protein</fullName>
    </submittedName>
</protein>
<sequence length="174" mass="18489">MPLHKDLNTGPRSGIGAPTATEALVATALRPTQHTILIPLGLGGPSTTLRVRLNTGPRSGTGAPTATEAPVAAALDLHATRSRSSLVSADQPGPRSGAVSNIFPIENASLCDTKYSFGGPFLALLWFYKVTRLTGGLAYFVWEKLGRDPPYLRDFCHRPLFSPAFPFCIASIDS</sequence>
<gene>
    <name evidence="1" type="ORF">OLEA9_A039555</name>
</gene>
<dbReference type="Proteomes" id="UP000594638">
    <property type="component" value="Unassembled WGS sequence"/>
</dbReference>
<comment type="caution">
    <text evidence="1">The sequence shown here is derived from an EMBL/GenBank/DDBJ whole genome shotgun (WGS) entry which is preliminary data.</text>
</comment>
<accession>A0A8S0S6Y6</accession>
<dbReference type="Gramene" id="OE9A039555T1">
    <property type="protein sequence ID" value="OE9A039555C1"/>
    <property type="gene ID" value="OE9A039555"/>
</dbReference>
<organism evidence="1 2">
    <name type="scientific">Olea europaea subsp. europaea</name>
    <dbReference type="NCBI Taxonomy" id="158383"/>
    <lineage>
        <taxon>Eukaryota</taxon>
        <taxon>Viridiplantae</taxon>
        <taxon>Streptophyta</taxon>
        <taxon>Embryophyta</taxon>
        <taxon>Tracheophyta</taxon>
        <taxon>Spermatophyta</taxon>
        <taxon>Magnoliopsida</taxon>
        <taxon>eudicotyledons</taxon>
        <taxon>Gunneridae</taxon>
        <taxon>Pentapetalae</taxon>
        <taxon>asterids</taxon>
        <taxon>lamiids</taxon>
        <taxon>Lamiales</taxon>
        <taxon>Oleaceae</taxon>
        <taxon>Oleeae</taxon>
        <taxon>Olea</taxon>
    </lineage>
</organism>
<dbReference type="EMBL" id="CACTIH010003913">
    <property type="protein sequence ID" value="CAA2987299.1"/>
    <property type="molecule type" value="Genomic_DNA"/>
</dbReference>
<proteinExistence type="predicted"/>
<keyword evidence="2" id="KW-1185">Reference proteome</keyword>
<dbReference type="AlphaFoldDB" id="A0A8S0S6Y6"/>